<dbReference type="PANTHER" id="PTHR30105">
    <property type="entry name" value="UNCHARACTERIZED YIBQ-RELATED"/>
    <property type="match status" value="1"/>
</dbReference>
<keyword evidence="1" id="KW-1133">Transmembrane helix</keyword>
<dbReference type="PANTHER" id="PTHR30105:SF2">
    <property type="entry name" value="DIVERGENT POLYSACCHARIDE DEACETYLASE SUPERFAMILY"/>
    <property type="match status" value="1"/>
</dbReference>
<evidence type="ECO:0000313" key="2">
    <source>
        <dbReference type="EMBL" id="RLE09688.1"/>
    </source>
</evidence>
<feature type="transmembrane region" description="Helical" evidence="1">
    <location>
        <begin position="15"/>
        <end position="36"/>
    </location>
</feature>
<gene>
    <name evidence="2" type="ORF">DRJ00_03620</name>
</gene>
<keyword evidence="1" id="KW-0472">Membrane</keyword>
<dbReference type="InterPro" id="IPR011330">
    <property type="entry name" value="Glyco_hydro/deAcase_b/a-brl"/>
</dbReference>
<dbReference type="EMBL" id="QMPZ01000034">
    <property type="protein sequence ID" value="RLE09688.1"/>
    <property type="molecule type" value="Genomic_DNA"/>
</dbReference>
<proteinExistence type="predicted"/>
<comment type="caution">
    <text evidence="2">The sequence shown here is derived from an EMBL/GenBank/DDBJ whole genome shotgun (WGS) entry which is preliminary data.</text>
</comment>
<name>A0A497E487_UNCAE</name>
<organism evidence="2 3">
    <name type="scientific">Aerophobetes bacterium</name>
    <dbReference type="NCBI Taxonomy" id="2030807"/>
    <lineage>
        <taxon>Bacteria</taxon>
        <taxon>Candidatus Aerophobota</taxon>
    </lineage>
</organism>
<evidence type="ECO:0008006" key="4">
    <source>
        <dbReference type="Google" id="ProtNLM"/>
    </source>
</evidence>
<protein>
    <recommendedName>
        <fullName evidence="4">Divergent polysaccharide deacetylase family protein</fullName>
    </recommendedName>
</protein>
<evidence type="ECO:0000313" key="3">
    <source>
        <dbReference type="Proteomes" id="UP000279422"/>
    </source>
</evidence>
<dbReference type="SUPFAM" id="SSF88713">
    <property type="entry name" value="Glycoside hydrolase/deacetylase"/>
    <property type="match status" value="1"/>
</dbReference>
<dbReference type="Gene3D" id="3.20.20.370">
    <property type="entry name" value="Glycoside hydrolase/deacetylase"/>
    <property type="match status" value="1"/>
</dbReference>
<dbReference type="AlphaFoldDB" id="A0A497E487"/>
<dbReference type="CDD" id="cd10936">
    <property type="entry name" value="CE4_DAC2"/>
    <property type="match status" value="1"/>
</dbReference>
<dbReference type="Proteomes" id="UP000279422">
    <property type="component" value="Unassembled WGS sequence"/>
</dbReference>
<sequence length="363" mass="41441">MAGKKRKKRARKLKLLYIITVSLFLIIAGLGSFLYFKSLYYERKFSELDLKVERGISSLGLSIVSKKIKKVGPFPGYSQAEETVKVPFDYPLDGFKMRIRNAFPRSVQIQRIEEKNLKDAYQVFVRLGFGRMTTHILKFFLKKIKIALLIDDFGYTQGEVTDLFLRDLDVPLTISIIPGTPYAGLIAQQAYKRKKEVMLHLPMEPRGKFKNEYKWIIMSGMGKEEIENVTRKAYESIPHCAGVNNHMGSLATSKEEVMGPVLEVVKEKNLYFVDSKTTSSSVAFPLARKLGIRCTSRDVFLDNEKSYSYIKKQFQRLVLVARKKGRALGIAHASPTTARAIREIICDLDKRKISLVYVSDIVE</sequence>
<dbReference type="Pfam" id="PF04748">
    <property type="entry name" value="Polysacc_deac_2"/>
    <property type="match status" value="1"/>
</dbReference>
<evidence type="ECO:0000256" key="1">
    <source>
        <dbReference type="SAM" id="Phobius"/>
    </source>
</evidence>
<dbReference type="InterPro" id="IPR006837">
    <property type="entry name" value="Divergent_DAC"/>
</dbReference>
<dbReference type="GO" id="GO:0005975">
    <property type="term" value="P:carbohydrate metabolic process"/>
    <property type="evidence" value="ECO:0007669"/>
    <property type="project" value="InterPro"/>
</dbReference>
<reference evidence="2 3" key="1">
    <citation type="submission" date="2018-06" db="EMBL/GenBank/DDBJ databases">
        <title>Extensive metabolic versatility and redundancy in microbially diverse, dynamic hydrothermal sediments.</title>
        <authorList>
            <person name="Dombrowski N."/>
            <person name="Teske A."/>
            <person name="Baker B.J."/>
        </authorList>
    </citation>
    <scope>NUCLEOTIDE SEQUENCE [LARGE SCALE GENOMIC DNA]</scope>
    <source>
        <strain evidence="2">B47_G16</strain>
    </source>
</reference>
<keyword evidence="1" id="KW-0812">Transmembrane</keyword>
<accession>A0A497E487</accession>